<dbReference type="EMBL" id="WHZU01000004">
    <property type="protein sequence ID" value="NEH11102.1"/>
    <property type="molecule type" value="Genomic_DNA"/>
</dbReference>
<evidence type="ECO:0000256" key="3">
    <source>
        <dbReference type="ARBA" id="ARBA00022840"/>
    </source>
</evidence>
<evidence type="ECO:0000256" key="2">
    <source>
        <dbReference type="ARBA" id="ARBA00022801"/>
    </source>
</evidence>
<gene>
    <name evidence="6" type="ORF">GFD18_03200</name>
</gene>
<evidence type="ECO:0000256" key="1">
    <source>
        <dbReference type="ARBA" id="ARBA00022741"/>
    </source>
</evidence>
<dbReference type="Gene3D" id="3.40.50.300">
    <property type="entry name" value="P-loop containing nucleotide triphosphate hydrolases"/>
    <property type="match status" value="1"/>
</dbReference>
<evidence type="ECO:0000313" key="6">
    <source>
        <dbReference type="EMBL" id="NEH11102.1"/>
    </source>
</evidence>
<evidence type="ECO:0000259" key="5">
    <source>
        <dbReference type="PROSITE" id="PS51206"/>
    </source>
</evidence>
<comment type="caution">
    <text evidence="6">The sequence shown here is derived from an EMBL/GenBank/DDBJ whole genome shotgun (WGS) entry which is preliminary data.</text>
</comment>
<accession>A0ABX0CFH4</accession>
<proteinExistence type="predicted"/>
<organism evidence="6 7">
    <name type="scientific">Bifidobacterium saimiriisciurei</name>
    <dbReference type="NCBI Taxonomy" id="2661627"/>
    <lineage>
        <taxon>Bacteria</taxon>
        <taxon>Bacillati</taxon>
        <taxon>Actinomycetota</taxon>
        <taxon>Actinomycetes</taxon>
        <taxon>Bifidobacteriales</taxon>
        <taxon>Bifidobacteriaceae</taxon>
        <taxon>Bifidobacterium</taxon>
    </lineage>
</organism>
<dbReference type="Pfam" id="PF19263">
    <property type="entry name" value="DUF5906"/>
    <property type="match status" value="1"/>
</dbReference>
<dbReference type="InterPro" id="IPR006500">
    <property type="entry name" value="Helicase_put_C_phage/plasmid"/>
</dbReference>
<evidence type="ECO:0000256" key="4">
    <source>
        <dbReference type="SAM" id="MobiDB-lite"/>
    </source>
</evidence>
<protein>
    <recommendedName>
        <fullName evidence="5">SF3 helicase domain-containing protein</fullName>
    </recommendedName>
</protein>
<dbReference type="InterPro" id="IPR014015">
    <property type="entry name" value="Helicase_SF3_DNA-vir"/>
</dbReference>
<sequence length="637" mass="71096">MTDDRGVVTPIDDLDEAESTFDRQLGEPDFTDVPSNKTEAPAKEPISMDTIVREETNAAIKAAKRTAHDDSTPLGVARGAAIDAVRRISERVDEAMKADGGRGRRKSVIDPPTPWTAAQCAARLMPLGKILLDGVKETDYVAIVSYSDKSGLYELLDVDGLAVSFNATANGSWRRDFECNLRVACKQLHRETDDDLIPVNNGIVRYSTGKFMPFSPDHVFLGKSPANWTDPSTPPPEPVLGGIANSGQSKNILAGSVFDNFSKDPDVRRFLKDICVMALRPRKKWGIAPVLFGEGSTGKSTFMRWLADLVGKTNSTSAQLSTMTTRFGLMHLIDKTLAVSDDESGTYIDDSGQLKSLVSGDTVYMDRKNKKQIGCQLHCMVIVGTNSYPKFKDKSSGIWRRFPVVPFDNIVRPEDRVPNLGQLLAQQEVRDWFLYHLLYEHPKVTGVVLPDAVKKANAEFREAIDPVSAFWSEYRDAFTRDFLPLPMLWAAFKVWYVREFGSLGKIKNARSFYIQLHSVLLREMGDPEISDRLKWVETSGKVSVLAWTVDTEDAIADLASEERYNKPRNNQMIVSPSSGQISFWLSPNDALWQPIRCRGLIRKSFFDEYEDPNSPKHGKTPRALNGGRSRYPSNGRG</sequence>
<dbReference type="InterPro" id="IPR027417">
    <property type="entry name" value="P-loop_NTPase"/>
</dbReference>
<feature type="domain" description="SF3 helicase" evidence="5">
    <location>
        <begin position="266"/>
        <end position="420"/>
    </location>
</feature>
<dbReference type="RefSeq" id="WP_163199130.1">
    <property type="nucleotide sequence ID" value="NZ_WHZU01000004.1"/>
</dbReference>
<dbReference type="PANTHER" id="PTHR35372:SF2">
    <property type="entry name" value="SF3 HELICASE DOMAIN-CONTAINING PROTEIN"/>
    <property type="match status" value="1"/>
</dbReference>
<dbReference type="Proteomes" id="UP000475155">
    <property type="component" value="Unassembled WGS sequence"/>
</dbReference>
<keyword evidence="7" id="KW-1185">Reference proteome</keyword>
<keyword evidence="1" id="KW-0547">Nucleotide-binding</keyword>
<keyword evidence="3" id="KW-0067">ATP-binding</keyword>
<keyword evidence="2" id="KW-0378">Hydrolase</keyword>
<dbReference type="InterPro" id="IPR051620">
    <property type="entry name" value="ORF904-like_C"/>
</dbReference>
<feature type="region of interest" description="Disordered" evidence="4">
    <location>
        <begin position="610"/>
        <end position="637"/>
    </location>
</feature>
<reference evidence="6 7" key="1">
    <citation type="submission" date="2019-10" db="EMBL/GenBank/DDBJ databases">
        <title>Bifidobacterium from non-human primates.</title>
        <authorList>
            <person name="Modesto M."/>
        </authorList>
    </citation>
    <scope>NUCLEOTIDE SEQUENCE [LARGE SCALE GENOMIC DNA]</scope>
    <source>
        <strain evidence="6 7">SMA1</strain>
    </source>
</reference>
<dbReference type="PANTHER" id="PTHR35372">
    <property type="entry name" value="ATP BINDING PROTEIN-RELATED"/>
    <property type="match status" value="1"/>
</dbReference>
<dbReference type="SUPFAM" id="SSF52540">
    <property type="entry name" value="P-loop containing nucleoside triphosphate hydrolases"/>
    <property type="match status" value="1"/>
</dbReference>
<dbReference type="PROSITE" id="PS51206">
    <property type="entry name" value="SF3_HELICASE_1"/>
    <property type="match status" value="1"/>
</dbReference>
<feature type="region of interest" description="Disordered" evidence="4">
    <location>
        <begin position="1"/>
        <end position="43"/>
    </location>
</feature>
<name>A0ABX0CFH4_9BIFI</name>
<dbReference type="NCBIfam" id="TIGR01613">
    <property type="entry name" value="primase_Cterm"/>
    <property type="match status" value="1"/>
</dbReference>
<evidence type="ECO:0000313" key="7">
    <source>
        <dbReference type="Proteomes" id="UP000475155"/>
    </source>
</evidence>
<dbReference type="InterPro" id="IPR045455">
    <property type="entry name" value="NrS-1_pol-like_helicase"/>
</dbReference>